<organism evidence="1 2">
    <name type="scientific">Flavobacterium polysaccharolyticum</name>
    <dbReference type="NCBI Taxonomy" id="3133148"/>
    <lineage>
        <taxon>Bacteria</taxon>
        <taxon>Pseudomonadati</taxon>
        <taxon>Bacteroidota</taxon>
        <taxon>Flavobacteriia</taxon>
        <taxon>Flavobacteriales</taxon>
        <taxon>Flavobacteriaceae</taxon>
        <taxon>Flavobacterium</taxon>
    </lineage>
</organism>
<gene>
    <name evidence="1" type="ORF">WFZ86_13380</name>
</gene>
<sequence>MNAIELKRELHSFIDQEDDKTVEMLYQMVQSYRIQKRKDKMIAEGEEDIKNGRLYSLKEAKEIMDKWETK</sequence>
<name>A0ABU9NQZ3_9FLAO</name>
<proteinExistence type="predicted"/>
<comment type="caution">
    <text evidence="1">The sequence shown here is derived from an EMBL/GenBank/DDBJ whole genome shotgun (WGS) entry which is preliminary data.</text>
</comment>
<accession>A0ABU9NQZ3</accession>
<dbReference type="EMBL" id="JBCGDP010000013">
    <property type="protein sequence ID" value="MEM0577495.1"/>
    <property type="molecule type" value="Genomic_DNA"/>
</dbReference>
<keyword evidence="2" id="KW-1185">Reference proteome</keyword>
<evidence type="ECO:0008006" key="3">
    <source>
        <dbReference type="Google" id="ProtNLM"/>
    </source>
</evidence>
<evidence type="ECO:0000313" key="1">
    <source>
        <dbReference type="EMBL" id="MEM0577495.1"/>
    </source>
</evidence>
<protein>
    <recommendedName>
        <fullName evidence="3">Addiction module component</fullName>
    </recommendedName>
</protein>
<reference evidence="1 2" key="1">
    <citation type="submission" date="2024-03" db="EMBL/GenBank/DDBJ databases">
        <title>Two novel species of the genus Flavobacterium exhibiting potentially degradation of complex polysaccharides.</title>
        <authorList>
            <person name="Lian X."/>
        </authorList>
    </citation>
    <scope>NUCLEOTIDE SEQUENCE [LARGE SCALE GENOMIC DNA]</scope>
    <source>
        <strain evidence="1 2">N6</strain>
    </source>
</reference>
<dbReference type="Proteomes" id="UP001468798">
    <property type="component" value="Unassembled WGS sequence"/>
</dbReference>
<evidence type="ECO:0000313" key="2">
    <source>
        <dbReference type="Proteomes" id="UP001468798"/>
    </source>
</evidence>
<dbReference type="RefSeq" id="WP_342692391.1">
    <property type="nucleotide sequence ID" value="NZ_JBCGDP010000013.1"/>
</dbReference>